<evidence type="ECO:0000313" key="1">
    <source>
        <dbReference type="EMBL" id="AXK83007.1"/>
    </source>
</evidence>
<evidence type="ECO:0000313" key="2">
    <source>
        <dbReference type="Proteomes" id="UP000254889"/>
    </source>
</evidence>
<reference evidence="1 2" key="1">
    <citation type="submission" date="2018-07" db="EMBL/GenBank/DDBJ databases">
        <authorList>
            <person name="Quirk P.G."/>
            <person name="Krulwich T.A."/>
        </authorList>
    </citation>
    <scope>NUCLEOTIDE SEQUENCE [LARGE SCALE GENOMIC DNA]</scope>
    <source>
        <strain evidence="1 2">CC-BB4</strain>
    </source>
</reference>
<accession>A0A346A1G0</accession>
<gene>
    <name evidence="1" type="ORF">DW352_22265</name>
</gene>
<protein>
    <submittedName>
        <fullName evidence="1">N-acetylmuramoyl-L-alanine amidase</fullName>
    </submittedName>
</protein>
<organism evidence="1 2">
    <name type="scientific">Pseudolabrys taiwanensis</name>
    <dbReference type="NCBI Taxonomy" id="331696"/>
    <lineage>
        <taxon>Bacteria</taxon>
        <taxon>Pseudomonadati</taxon>
        <taxon>Pseudomonadota</taxon>
        <taxon>Alphaproteobacteria</taxon>
        <taxon>Hyphomicrobiales</taxon>
        <taxon>Xanthobacteraceae</taxon>
        <taxon>Pseudolabrys</taxon>
    </lineage>
</organism>
<dbReference type="OrthoDB" id="514320at2"/>
<dbReference type="EMBL" id="CP031417">
    <property type="protein sequence ID" value="AXK83007.1"/>
    <property type="molecule type" value="Genomic_DNA"/>
</dbReference>
<sequence>MRRRAVLRAFKQLLTKIVYTRRPMSLRRVAVCVSVLSVCMLLAGSAIAGSLPAIVAGPDNAVPACVQPARLMQFVEERNSARHPAPAVDPRFADIASTYQRLGSCVARAPEKCVAVRWDYAFFQMLIETNYLTFLRPNGVPASVVPQDNNFAGVGAAISGKPGERFKDVTTGVLAHLQHVLMYSTTRVPEPVANRTRQVQHDVQEVMRRLKRPVTFSDLARQWTGSDKNGYATTMQRIADKYESRFCGPQNVANR</sequence>
<dbReference type="KEGG" id="ptaw:DW352_22265"/>
<name>A0A346A1G0_9HYPH</name>
<proteinExistence type="predicted"/>
<dbReference type="AlphaFoldDB" id="A0A346A1G0"/>
<keyword evidence="2" id="KW-1185">Reference proteome</keyword>
<dbReference type="Proteomes" id="UP000254889">
    <property type="component" value="Chromosome"/>
</dbReference>